<comment type="caution">
    <text evidence="2">The sequence shown here is derived from an EMBL/GenBank/DDBJ whole genome shotgun (WGS) entry which is preliminary data.</text>
</comment>
<gene>
    <name evidence="1" type="ORF">C6Y08_06365</name>
    <name evidence="2" type="ORF">D6U18_13895</name>
</gene>
<organism evidence="2 4">
    <name type="scientific">Lactiplantibacillus pentosus</name>
    <name type="common">Lactobacillus pentosus</name>
    <dbReference type="NCBI Taxonomy" id="1589"/>
    <lineage>
        <taxon>Bacteria</taxon>
        <taxon>Bacillati</taxon>
        <taxon>Bacillota</taxon>
        <taxon>Bacilli</taxon>
        <taxon>Lactobacillales</taxon>
        <taxon>Lactobacillaceae</taxon>
        <taxon>Lactiplantibacillus</taxon>
    </lineage>
</organism>
<dbReference type="Proteomes" id="UP000276249">
    <property type="component" value="Unassembled WGS sequence"/>
</dbReference>
<dbReference type="EMBL" id="RDCJ01000107">
    <property type="protein sequence ID" value="RMW44966.1"/>
    <property type="molecule type" value="Genomic_DNA"/>
</dbReference>
<sequence>MIVVSAVQAILLLAVAYDIYSRAVLNLSRAKNIRVKTDIMWFKFLTTVKKQSRTMLQIKILRRTCKTRLVQVALSLHVISYHGGAIGTTDRYQAPS</sequence>
<dbReference type="Proteomes" id="UP000238378">
    <property type="component" value="Unassembled WGS sequence"/>
</dbReference>
<evidence type="ECO:0000313" key="3">
    <source>
        <dbReference type="Proteomes" id="UP000238378"/>
    </source>
</evidence>
<accession>A0ABD7IPE0</accession>
<dbReference type="EMBL" id="PVOB01000080">
    <property type="protein sequence ID" value="PRO95134.1"/>
    <property type="molecule type" value="Genomic_DNA"/>
</dbReference>
<reference evidence="1 3" key="1">
    <citation type="submission" date="2018-03" db="EMBL/GenBank/DDBJ databases">
        <title>Draft Genome Sequences of six Lactobacillus pentosus Strains Isolated from Brines of Traditionally Fermented Spanish-Style Green Table Olives.</title>
        <authorList>
            <person name="Calero-Delgado B."/>
            <person name="Martin-Platero A.M."/>
            <person name="Perez-Pulido A.J."/>
            <person name="Benitez-Cabello A."/>
            <person name="Casimiro-Soriguer C.S."/>
            <person name="Martinez-Bueno M."/>
            <person name="Arroyo-Lopez F.N."/>
            <person name="Rodriguez-Gomez F."/>
            <person name="Bautista-Gallego J."/>
            <person name="Garrido-Fernandez A."/>
            <person name="Jimenez-Diaz R."/>
        </authorList>
    </citation>
    <scope>NUCLEOTIDE SEQUENCE [LARGE SCALE GENOMIC DNA]</scope>
    <source>
        <strain evidence="1 3">IG2</strain>
    </source>
</reference>
<evidence type="ECO:0000313" key="4">
    <source>
        <dbReference type="Proteomes" id="UP000276249"/>
    </source>
</evidence>
<protein>
    <recommendedName>
        <fullName evidence="5">Secreted protein</fullName>
    </recommendedName>
</protein>
<proteinExistence type="predicted"/>
<evidence type="ECO:0008006" key="5">
    <source>
        <dbReference type="Google" id="ProtNLM"/>
    </source>
</evidence>
<evidence type="ECO:0000313" key="2">
    <source>
        <dbReference type="EMBL" id="RMW44966.1"/>
    </source>
</evidence>
<name>A0ABD7IPE0_LACPE</name>
<dbReference type="AlphaFoldDB" id="A0ABD7IPE0"/>
<keyword evidence="3" id="KW-1185">Reference proteome</keyword>
<reference evidence="2 4" key="2">
    <citation type="submission" date="2018-10" db="EMBL/GenBank/DDBJ databases">
        <title>Genome sequences of five Lactobacillus pentosus strains isolated from brines of traditionally fermented spanish-style green table olives and differences between them.</title>
        <authorList>
            <person name="Jimenez Diaz R."/>
        </authorList>
    </citation>
    <scope>NUCLEOTIDE SEQUENCE [LARGE SCALE GENOMIC DNA]</scope>
    <source>
        <strain evidence="2 4">IG10</strain>
    </source>
</reference>
<evidence type="ECO:0000313" key="1">
    <source>
        <dbReference type="EMBL" id="PRO95134.1"/>
    </source>
</evidence>